<keyword evidence="2" id="KW-1185">Reference proteome</keyword>
<dbReference type="Gene3D" id="3.30.70.1520">
    <property type="entry name" value="Heterotetrameric sarcosine oxidase"/>
    <property type="match status" value="1"/>
</dbReference>
<dbReference type="InterPro" id="IPR007375">
    <property type="entry name" value="SoxG"/>
</dbReference>
<evidence type="ECO:0000313" key="1">
    <source>
        <dbReference type="EMBL" id="GAB36752.1"/>
    </source>
</evidence>
<dbReference type="RefSeq" id="WP_007240914.1">
    <property type="nucleotide sequence ID" value="NZ_BAFB01000238.1"/>
</dbReference>
<gene>
    <name evidence="1" type="primary">soxG</name>
    <name evidence="1" type="ORF">GOOTI_238_00320</name>
</gene>
<accession>H5TTE4</accession>
<dbReference type="Proteomes" id="UP000005038">
    <property type="component" value="Unassembled WGS sequence"/>
</dbReference>
<name>H5TTE4_GORO1</name>
<dbReference type="STRING" id="1108044.GOOTI_238_00320"/>
<comment type="caution">
    <text evidence="1">The sequence shown here is derived from an EMBL/GenBank/DDBJ whole genome shotgun (WGS) entry which is preliminary data.</text>
</comment>
<reference evidence="1" key="1">
    <citation type="submission" date="2012-02" db="EMBL/GenBank/DDBJ databases">
        <title>Whole genome shotgun sequence of Gordonia otitidis NBRC 100426.</title>
        <authorList>
            <person name="Yoshida I."/>
            <person name="Hosoyama A."/>
            <person name="Tsuchikane K."/>
            <person name="Katsumata H."/>
            <person name="Yamazaki S."/>
            <person name="Fujita N."/>
        </authorList>
    </citation>
    <scope>NUCLEOTIDE SEQUENCE [LARGE SCALE GENOMIC DNA]</scope>
    <source>
        <strain evidence="1">NBRC 100426</strain>
    </source>
</reference>
<dbReference type="InterPro" id="IPR027266">
    <property type="entry name" value="TrmE/GcvT-like"/>
</dbReference>
<sequence length="193" mass="20533">MADTSLAPRSPLDGWASTFDALAPAVYLAETPVAQAIVRTTDADAITHLALPGVCAMRRHDDGEVAVWLGPDEWLLYRAYVSGHEFAADIAARGRDGAYVMDATGQRTRLVLGGPHARTIVAHGCAIDLSDTAFPVDRAVSTLLAQTGVVIHRSTHESPDGLALFVRSSFADHLAQWLVDAATEYVVLDSSAP</sequence>
<proteinExistence type="predicted"/>
<dbReference type="OrthoDB" id="9814782at2"/>
<dbReference type="EMBL" id="BAFB01000238">
    <property type="protein sequence ID" value="GAB36752.1"/>
    <property type="molecule type" value="Genomic_DNA"/>
</dbReference>
<dbReference type="Gene3D" id="3.30.1360.120">
    <property type="entry name" value="Probable tRNA modification gtpase trme, domain 1"/>
    <property type="match status" value="1"/>
</dbReference>
<protein>
    <submittedName>
        <fullName evidence="1">Sarcosine oxidase gamma subunit</fullName>
    </submittedName>
</protein>
<evidence type="ECO:0000313" key="2">
    <source>
        <dbReference type="Proteomes" id="UP000005038"/>
    </source>
</evidence>
<dbReference type="AlphaFoldDB" id="H5TTE4"/>
<dbReference type="Pfam" id="PF04268">
    <property type="entry name" value="SoxG"/>
    <property type="match status" value="1"/>
</dbReference>
<organism evidence="1 2">
    <name type="scientific">Gordonia otitidis (strain DSM 44809 / CCUG 52243 / JCM 12355 / NBRC 100426 / IFM 10032)</name>
    <dbReference type="NCBI Taxonomy" id="1108044"/>
    <lineage>
        <taxon>Bacteria</taxon>
        <taxon>Bacillati</taxon>
        <taxon>Actinomycetota</taxon>
        <taxon>Actinomycetes</taxon>
        <taxon>Mycobacteriales</taxon>
        <taxon>Gordoniaceae</taxon>
        <taxon>Gordonia</taxon>
    </lineage>
</organism>
<dbReference type="SUPFAM" id="SSF103025">
    <property type="entry name" value="Folate-binding domain"/>
    <property type="match status" value="1"/>
</dbReference>